<dbReference type="GO" id="GO:0051287">
    <property type="term" value="F:NAD binding"/>
    <property type="evidence" value="ECO:0007669"/>
    <property type="project" value="InterPro"/>
</dbReference>
<dbReference type="Pfam" id="PF00390">
    <property type="entry name" value="malic"/>
    <property type="match status" value="1"/>
</dbReference>
<feature type="domain" description="Malic enzyme N-terminal" evidence="16">
    <location>
        <begin position="18"/>
        <end position="151"/>
    </location>
</feature>
<comment type="cofactor">
    <cofactor evidence="1">
        <name>Mn(2+)</name>
        <dbReference type="ChEBI" id="CHEBI:29035"/>
    </cofactor>
</comment>
<dbReference type="PANTHER" id="PTHR43237">
    <property type="entry name" value="NADP-DEPENDENT MALIC ENZYME"/>
    <property type="match status" value="1"/>
</dbReference>
<dbReference type="EMBL" id="CP016268">
    <property type="protein sequence ID" value="ANO50257.1"/>
    <property type="molecule type" value="Genomic_DNA"/>
</dbReference>
<dbReference type="InterPro" id="IPR045213">
    <property type="entry name" value="Malic_NAD-bd_bact_type"/>
</dbReference>
<gene>
    <name evidence="17" type="ORF">BA177_02615</name>
</gene>
<dbReference type="STRING" id="1548547.BA177_02615"/>
<dbReference type="InterPro" id="IPR012301">
    <property type="entry name" value="Malic_N_dom"/>
</dbReference>
<keyword evidence="7" id="KW-0511">Multifunctional enzyme</keyword>
<evidence type="ECO:0000256" key="12">
    <source>
        <dbReference type="PIRSR" id="PIRSR036684-1"/>
    </source>
</evidence>
<dbReference type="InterPro" id="IPR046346">
    <property type="entry name" value="Aminoacid_DH-like_N_sf"/>
</dbReference>
<proteinExistence type="inferred from homology"/>
<evidence type="ECO:0000256" key="5">
    <source>
        <dbReference type="ARBA" id="ARBA00022723"/>
    </source>
</evidence>
<dbReference type="FunFam" id="3.40.50.10380:FF:000003">
    <property type="entry name" value="NADP-dependent malic enzyme"/>
    <property type="match status" value="1"/>
</dbReference>
<dbReference type="GO" id="GO:0016746">
    <property type="term" value="F:acyltransferase activity"/>
    <property type="evidence" value="ECO:0007669"/>
    <property type="project" value="InterPro"/>
</dbReference>
<evidence type="ECO:0000256" key="6">
    <source>
        <dbReference type="ARBA" id="ARBA00023002"/>
    </source>
</evidence>
<keyword evidence="18" id="KW-1185">Reference proteome</keyword>
<comment type="similarity">
    <text evidence="3">In the N-terminal section; belongs to the malic enzymes family.</text>
</comment>
<dbReference type="Proteomes" id="UP000092695">
    <property type="component" value="Chromosome"/>
</dbReference>
<dbReference type="SUPFAM" id="SSF51735">
    <property type="entry name" value="NAD(P)-binding Rossmann-fold domains"/>
    <property type="match status" value="1"/>
</dbReference>
<feature type="binding site" evidence="13">
    <location>
        <position position="136"/>
    </location>
    <ligand>
        <name>a divalent metal cation</name>
        <dbReference type="ChEBI" id="CHEBI:60240"/>
    </ligand>
</feature>
<evidence type="ECO:0000259" key="15">
    <source>
        <dbReference type="SMART" id="SM00919"/>
    </source>
</evidence>
<evidence type="ECO:0000256" key="10">
    <source>
        <dbReference type="ARBA" id="ARBA00050924"/>
    </source>
</evidence>
<dbReference type="FunFam" id="3.40.50.720:FF:000095">
    <property type="entry name" value="NADP-dependent malic enzyme"/>
    <property type="match status" value="1"/>
</dbReference>
<feature type="binding site" evidence="14">
    <location>
        <position position="162"/>
    </location>
    <ligand>
        <name>a divalent metal cation</name>
        <dbReference type="ChEBI" id="CHEBI:60240"/>
    </ligand>
</feature>
<evidence type="ECO:0000256" key="14">
    <source>
        <dbReference type="PIRSR" id="PIRSR036684-3"/>
    </source>
</evidence>
<dbReference type="InterPro" id="IPR002505">
    <property type="entry name" value="PTA_PTB"/>
</dbReference>
<evidence type="ECO:0000256" key="4">
    <source>
        <dbReference type="ARBA" id="ARBA00008756"/>
    </source>
</evidence>
<dbReference type="Gene3D" id="3.40.50.10950">
    <property type="match status" value="1"/>
</dbReference>
<dbReference type="RefSeq" id="WP_068612486.1">
    <property type="nucleotide sequence ID" value="NZ_CP016268.1"/>
</dbReference>
<evidence type="ECO:0000313" key="18">
    <source>
        <dbReference type="Proteomes" id="UP000092695"/>
    </source>
</evidence>
<dbReference type="GO" id="GO:0046872">
    <property type="term" value="F:metal ion binding"/>
    <property type="evidence" value="ECO:0007669"/>
    <property type="project" value="UniProtKB-KW"/>
</dbReference>
<evidence type="ECO:0000256" key="7">
    <source>
        <dbReference type="ARBA" id="ARBA00023268"/>
    </source>
</evidence>
<evidence type="ECO:0000256" key="2">
    <source>
        <dbReference type="ARBA" id="ARBA00001946"/>
    </source>
</evidence>
<feature type="domain" description="Malic enzyme NAD-binding" evidence="15">
    <location>
        <begin position="163"/>
        <end position="400"/>
    </location>
</feature>
<dbReference type="Gene3D" id="3.40.50.10380">
    <property type="entry name" value="Malic enzyme, N-terminal domain"/>
    <property type="match status" value="1"/>
</dbReference>
<dbReference type="Pfam" id="PF01515">
    <property type="entry name" value="PTA_PTB"/>
    <property type="match status" value="1"/>
</dbReference>
<feature type="active site" description="Proton acceptor" evidence="12">
    <location>
        <position position="94"/>
    </location>
</feature>
<dbReference type="Pfam" id="PF03949">
    <property type="entry name" value="Malic_M"/>
    <property type="match status" value="1"/>
</dbReference>
<dbReference type="GO" id="GO:0006108">
    <property type="term" value="P:malate metabolic process"/>
    <property type="evidence" value="ECO:0007669"/>
    <property type="project" value="InterPro"/>
</dbReference>
<name>A0A193LCM1_9GAMM</name>
<dbReference type="SUPFAM" id="SSF53659">
    <property type="entry name" value="Isocitrate/Isopropylmalate dehydrogenase-like"/>
    <property type="match status" value="1"/>
</dbReference>
<evidence type="ECO:0000256" key="13">
    <source>
        <dbReference type="PIRSR" id="PIRSR036684-2"/>
    </source>
</evidence>
<comment type="cofactor">
    <cofactor evidence="2">
        <name>Mg(2+)</name>
        <dbReference type="ChEBI" id="CHEBI:18420"/>
    </cofactor>
</comment>
<dbReference type="InterPro" id="IPR042112">
    <property type="entry name" value="P_AcTrfase_dom2"/>
</dbReference>
<keyword evidence="5 13" id="KW-0479">Metal-binding</keyword>
<feature type="binding site" evidence="13">
    <location>
        <position position="137"/>
    </location>
    <ligand>
        <name>a divalent metal cation</name>
        <dbReference type="ChEBI" id="CHEBI:60240"/>
    </ligand>
</feature>
<reference evidence="17 18" key="1">
    <citation type="submission" date="2016-06" db="EMBL/GenBank/DDBJ databases">
        <title>Complete genome sequence of a deep-branching marine Gamma Proteobacterium Woeseia oceani type strain XK5.</title>
        <authorList>
            <person name="Mu D."/>
            <person name="Du Z."/>
        </authorList>
    </citation>
    <scope>NUCLEOTIDE SEQUENCE [LARGE SCALE GENOMIC DNA]</scope>
    <source>
        <strain evidence="17 18">XK5</strain>
    </source>
</reference>
<feature type="binding site" evidence="14">
    <location>
        <position position="287"/>
    </location>
    <ligand>
        <name>a divalent metal cation</name>
        <dbReference type="ChEBI" id="CHEBI:60240"/>
    </ligand>
</feature>
<sequence length="759" mass="82353">MSDPLEEASLRYHERQPAGKITVTPTKPLTNQLDLAQAYSPGVAFPCMRIKEDPTLAAKYTARGNLVGVISNGSAVLGLGAIGPLAAKPVMEGKSVLFKKFAGIDAFDIEVDENDPDKLVETISRLEPTFGAINLEDIKAPECFIVEEKLDACMNIPVFHDDQHGTAIVVSAAIKNGLKIVGKNLEDIKVVSTGGGAASLSCLDLLVKQGLPMDNITLCDLHGVVYASREADMNPYKSRFARDTELRNLDEAIAGADVFLGLSAPNVLSADMVKKMADRPLILALANPTPEILPEVAIAARPDAIIATGRSDYPNQVNNVLCFPFIFRGALDVGATKINDAMKIACVDAIANLAQLESTDEVANAYQGEELTFGPEYVIPKPFDLRLMEEVSLAVARAAMESGVATRPIADLDAYRNTLRSFSHRSFMFMQPVIDVAKRDTERLAYAEGENEVVLRAVQTVIDERIAFPVVIGRASVVDERISRLGLRMRAGQDFELVDPENDPRYRDYWQFYHSRVCRKGVSVSAAKTLMRTNSTVIAACMVAMKQADALLCGTIGRFDHHLQDIIEIIGSETPNHKVSSMSVLFLPDGPLFISDAFISVDPGVEQLVAMTLASAERVQSFGIKPKIALLSHSNFGSSAAPSARKMRDATRIIKERAPHLEVDGEMHALTAMNESIRKTLDPSSPLTDRANLLIMPNLDTANIAMELIRSVTDALFIGPILSGTAMPAHIVTPSMTAKGIFNMSAIAVADAWQRTHDD</sequence>
<dbReference type="InterPro" id="IPR037062">
    <property type="entry name" value="Malic_N_dom_sf"/>
</dbReference>
<dbReference type="InterPro" id="IPR042113">
    <property type="entry name" value="P_AcTrfase_dom1"/>
</dbReference>
<dbReference type="KEGG" id="woc:BA177_02615"/>
<dbReference type="SUPFAM" id="SSF53223">
    <property type="entry name" value="Aminoacid dehydrogenase-like, N-terminal domain"/>
    <property type="match status" value="1"/>
</dbReference>
<dbReference type="PANTHER" id="PTHR43237:SF4">
    <property type="entry name" value="NADP-DEPENDENT MALIC ENZYME"/>
    <property type="match status" value="1"/>
</dbReference>
<evidence type="ECO:0000256" key="8">
    <source>
        <dbReference type="ARBA" id="ARBA00038964"/>
    </source>
</evidence>
<evidence type="ECO:0000256" key="9">
    <source>
        <dbReference type="ARBA" id="ARBA00040273"/>
    </source>
</evidence>
<evidence type="ECO:0000256" key="3">
    <source>
        <dbReference type="ARBA" id="ARBA00007686"/>
    </source>
</evidence>
<dbReference type="SMART" id="SM01274">
    <property type="entry name" value="malic"/>
    <property type="match status" value="1"/>
</dbReference>
<evidence type="ECO:0000313" key="17">
    <source>
        <dbReference type="EMBL" id="ANO50257.1"/>
    </source>
</evidence>
<feature type="binding site" evidence="14">
    <location>
        <begin position="76"/>
        <end position="83"/>
    </location>
    <ligand>
        <name>NADP(+)</name>
        <dbReference type="ChEBI" id="CHEBI:58349"/>
    </ligand>
</feature>
<evidence type="ECO:0000259" key="16">
    <source>
        <dbReference type="SMART" id="SM01274"/>
    </source>
</evidence>
<comment type="similarity">
    <text evidence="4">In the C-terminal section; belongs to the phosphate acetyltransferase and butyryltransferase family.</text>
</comment>
<organism evidence="17 18">
    <name type="scientific">Woeseia oceani</name>
    <dbReference type="NCBI Taxonomy" id="1548547"/>
    <lineage>
        <taxon>Bacteria</taxon>
        <taxon>Pseudomonadati</taxon>
        <taxon>Pseudomonadota</taxon>
        <taxon>Gammaproteobacteria</taxon>
        <taxon>Woeseiales</taxon>
        <taxon>Woeseiaceae</taxon>
        <taxon>Woeseia</taxon>
    </lineage>
</organism>
<comment type="catalytic activity">
    <reaction evidence="10">
        <text>(S)-malate + NADP(+) = pyruvate + CO2 + NADPH</text>
        <dbReference type="Rhea" id="RHEA:18253"/>
        <dbReference type="ChEBI" id="CHEBI:15361"/>
        <dbReference type="ChEBI" id="CHEBI:15589"/>
        <dbReference type="ChEBI" id="CHEBI:16526"/>
        <dbReference type="ChEBI" id="CHEBI:57783"/>
        <dbReference type="ChEBI" id="CHEBI:58349"/>
        <dbReference type="EC" id="1.1.1.40"/>
    </reaction>
</comment>
<comment type="catalytic activity">
    <reaction evidence="11">
        <text>oxaloacetate + H(+) = pyruvate + CO2</text>
        <dbReference type="Rhea" id="RHEA:15641"/>
        <dbReference type="ChEBI" id="CHEBI:15361"/>
        <dbReference type="ChEBI" id="CHEBI:15378"/>
        <dbReference type="ChEBI" id="CHEBI:16452"/>
        <dbReference type="ChEBI" id="CHEBI:16526"/>
        <dbReference type="EC" id="1.1.1.40"/>
    </reaction>
</comment>
<keyword evidence="6" id="KW-0560">Oxidoreductase</keyword>
<dbReference type="SMART" id="SM00919">
    <property type="entry name" value="Malic_M"/>
    <property type="match status" value="1"/>
</dbReference>
<accession>A0A193LCM1</accession>
<dbReference type="EC" id="1.1.1.40" evidence="8"/>
<evidence type="ECO:0000256" key="1">
    <source>
        <dbReference type="ARBA" id="ARBA00001936"/>
    </source>
</evidence>
<dbReference type="AlphaFoldDB" id="A0A193LCM1"/>
<dbReference type="PIRSF" id="PIRSF036684">
    <property type="entry name" value="ME_PTA"/>
    <property type="match status" value="1"/>
</dbReference>
<dbReference type="OrthoDB" id="9805787at2"/>
<dbReference type="Gene3D" id="3.40.50.10750">
    <property type="entry name" value="Isocitrate/Isopropylmalate dehydrogenase-like"/>
    <property type="match status" value="1"/>
</dbReference>
<protein>
    <recommendedName>
        <fullName evidence="9">NADP-dependent malic enzyme</fullName>
        <ecNumber evidence="8">1.1.1.40</ecNumber>
    </recommendedName>
</protein>
<dbReference type="Gene3D" id="3.40.50.720">
    <property type="entry name" value="NAD(P)-binding Rossmann-like Domain"/>
    <property type="match status" value="1"/>
</dbReference>
<dbReference type="InterPro" id="IPR012188">
    <property type="entry name" value="ME_PTA"/>
</dbReference>
<dbReference type="InterPro" id="IPR036291">
    <property type="entry name" value="NAD(P)-bd_dom_sf"/>
</dbReference>
<dbReference type="GO" id="GO:0004473">
    <property type="term" value="F:malate dehydrogenase (decarboxylating) (NADP+) activity"/>
    <property type="evidence" value="ECO:0007669"/>
    <property type="project" value="UniProtKB-EC"/>
</dbReference>
<dbReference type="InterPro" id="IPR012302">
    <property type="entry name" value="Malic_NAD-bd"/>
</dbReference>
<evidence type="ECO:0000256" key="11">
    <source>
        <dbReference type="ARBA" id="ARBA00051384"/>
    </source>
</evidence>
<dbReference type="CDD" id="cd05311">
    <property type="entry name" value="NAD_bind_2_malic_enz"/>
    <property type="match status" value="1"/>
</dbReference>
<dbReference type="InterPro" id="IPR051674">
    <property type="entry name" value="Malate_Decarboxylase"/>
</dbReference>
<keyword evidence="14" id="KW-0521">NADP</keyword>